<dbReference type="Gene3D" id="3.40.50.2300">
    <property type="match status" value="1"/>
</dbReference>
<evidence type="ECO:0000313" key="2">
    <source>
        <dbReference type="Proteomes" id="UP000013940"/>
    </source>
</evidence>
<gene>
    <name evidence="1" type="ORF">PFLCHA0_c41350</name>
</gene>
<dbReference type="eggNOG" id="ENOG5032CWI">
    <property type="taxonomic scope" value="Bacteria"/>
</dbReference>
<dbReference type="InterPro" id="IPR011006">
    <property type="entry name" value="CheY-like_superfamily"/>
</dbReference>
<dbReference type="SUPFAM" id="SSF52172">
    <property type="entry name" value="CheY-like"/>
    <property type="match status" value="1"/>
</dbReference>
<dbReference type="GeneID" id="57477140"/>
<dbReference type="EMBL" id="CP003190">
    <property type="protein sequence ID" value="AGL85899.1"/>
    <property type="molecule type" value="Genomic_DNA"/>
</dbReference>
<evidence type="ECO:0000313" key="1">
    <source>
        <dbReference type="EMBL" id="AGL85899.1"/>
    </source>
</evidence>
<accession>A0A2C9EQL3</accession>
<proteinExistence type="predicted"/>
<dbReference type="HOGENOM" id="CLU_132092_0_0_6"/>
<dbReference type="KEGG" id="pprc:PFLCHA0_c41350"/>
<dbReference type="Proteomes" id="UP000013940">
    <property type="component" value="Chromosome"/>
</dbReference>
<dbReference type="RefSeq" id="WP_015636408.1">
    <property type="nucleotide sequence ID" value="NC_021237.1"/>
</dbReference>
<protein>
    <recommendedName>
        <fullName evidence="3">Chemotaxis protein CheY</fullName>
    </recommendedName>
</protein>
<dbReference type="AlphaFoldDB" id="A0A2C9EQL3"/>
<name>A0A2C9EQL3_PSEPH</name>
<reference evidence="2" key="1">
    <citation type="journal article" date="2014" name="Genome Announc.">
        <title>Full-genome sequence of the plant growth-promoting bacterium Pseudomonas protegens CHA0.</title>
        <authorList>
            <person name="Jousset A."/>
            <person name="Schuldes J."/>
            <person name="Keel C."/>
            <person name="Maurhofer M."/>
            <person name="Daniel R."/>
            <person name="Scheu S."/>
            <person name="Thuermer A."/>
        </authorList>
    </citation>
    <scope>NUCLEOTIDE SEQUENCE [LARGE SCALE GENOMIC DNA]</scope>
    <source>
        <strain evidence="2">DSM 19095 / LMG 27888 / CFBP 6595 / CHA0</strain>
    </source>
</reference>
<organism evidence="1 2">
    <name type="scientific">Pseudomonas protegens (strain DSM 19095 / LMG 27888 / CFBP 6595 / CHA0)</name>
    <dbReference type="NCBI Taxonomy" id="1124983"/>
    <lineage>
        <taxon>Bacteria</taxon>
        <taxon>Pseudomonadati</taxon>
        <taxon>Pseudomonadota</taxon>
        <taxon>Gammaproteobacteria</taxon>
        <taxon>Pseudomonadales</taxon>
        <taxon>Pseudomonadaceae</taxon>
        <taxon>Pseudomonas</taxon>
    </lineage>
</organism>
<evidence type="ECO:0008006" key="3">
    <source>
        <dbReference type="Google" id="ProtNLM"/>
    </source>
</evidence>
<sequence>MSNRALRILIADDQHFRRMQIERPLNQLNYYRVAPVHRLEELLTLVEYSCESFDLLIINANLAVRSDFDLLAFCLDHPHIEQALIYGSQHLAATSGSRRCKVHVSPAEWPDSAAIKRLMLWVDPPLPDASGPSRQRLVQSHGHWGSPS</sequence>